<evidence type="ECO:0000313" key="1">
    <source>
        <dbReference type="EMBL" id="JAE15252.1"/>
    </source>
</evidence>
<name>A0A0A9FSK7_ARUDO</name>
<dbReference type="EMBL" id="GBRH01182644">
    <property type="protein sequence ID" value="JAE15252.1"/>
    <property type="molecule type" value="Transcribed_RNA"/>
</dbReference>
<proteinExistence type="predicted"/>
<reference evidence="1" key="1">
    <citation type="submission" date="2014-09" db="EMBL/GenBank/DDBJ databases">
        <authorList>
            <person name="Magalhaes I.L.F."/>
            <person name="Oliveira U."/>
            <person name="Santos F.R."/>
            <person name="Vidigal T.H.D.A."/>
            <person name="Brescovit A.D."/>
            <person name="Santos A.J."/>
        </authorList>
    </citation>
    <scope>NUCLEOTIDE SEQUENCE</scope>
    <source>
        <tissue evidence="1">Shoot tissue taken approximately 20 cm above the soil surface</tissue>
    </source>
</reference>
<reference evidence="1" key="2">
    <citation type="journal article" date="2015" name="Data Brief">
        <title>Shoot transcriptome of the giant reed, Arundo donax.</title>
        <authorList>
            <person name="Barrero R.A."/>
            <person name="Guerrero F.D."/>
            <person name="Moolhuijzen P."/>
            <person name="Goolsby J.A."/>
            <person name="Tidwell J."/>
            <person name="Bellgard S.E."/>
            <person name="Bellgard M.I."/>
        </authorList>
    </citation>
    <scope>NUCLEOTIDE SEQUENCE</scope>
    <source>
        <tissue evidence="1">Shoot tissue taken approximately 20 cm above the soil surface</tissue>
    </source>
</reference>
<sequence>MKFVFFYFSSYKLDFKFKF</sequence>
<organism evidence="1">
    <name type="scientific">Arundo donax</name>
    <name type="common">Giant reed</name>
    <name type="synonym">Donax arundinaceus</name>
    <dbReference type="NCBI Taxonomy" id="35708"/>
    <lineage>
        <taxon>Eukaryota</taxon>
        <taxon>Viridiplantae</taxon>
        <taxon>Streptophyta</taxon>
        <taxon>Embryophyta</taxon>
        <taxon>Tracheophyta</taxon>
        <taxon>Spermatophyta</taxon>
        <taxon>Magnoliopsida</taxon>
        <taxon>Liliopsida</taxon>
        <taxon>Poales</taxon>
        <taxon>Poaceae</taxon>
        <taxon>PACMAD clade</taxon>
        <taxon>Arundinoideae</taxon>
        <taxon>Arundineae</taxon>
        <taxon>Arundo</taxon>
    </lineage>
</organism>
<dbReference type="AlphaFoldDB" id="A0A0A9FSK7"/>
<protein>
    <submittedName>
        <fullName evidence="1">Uncharacterized protein</fullName>
    </submittedName>
</protein>
<accession>A0A0A9FSK7</accession>